<protein>
    <recommendedName>
        <fullName evidence="3">CCHC-type domain-containing protein</fullName>
    </recommendedName>
</protein>
<name>A0ABU6SYP8_9FABA</name>
<feature type="non-terminal residue" evidence="1">
    <location>
        <position position="1"/>
    </location>
</feature>
<organism evidence="1 2">
    <name type="scientific">Stylosanthes scabra</name>
    <dbReference type="NCBI Taxonomy" id="79078"/>
    <lineage>
        <taxon>Eukaryota</taxon>
        <taxon>Viridiplantae</taxon>
        <taxon>Streptophyta</taxon>
        <taxon>Embryophyta</taxon>
        <taxon>Tracheophyta</taxon>
        <taxon>Spermatophyta</taxon>
        <taxon>Magnoliopsida</taxon>
        <taxon>eudicotyledons</taxon>
        <taxon>Gunneridae</taxon>
        <taxon>Pentapetalae</taxon>
        <taxon>rosids</taxon>
        <taxon>fabids</taxon>
        <taxon>Fabales</taxon>
        <taxon>Fabaceae</taxon>
        <taxon>Papilionoideae</taxon>
        <taxon>50 kb inversion clade</taxon>
        <taxon>dalbergioids sensu lato</taxon>
        <taxon>Dalbergieae</taxon>
        <taxon>Pterocarpus clade</taxon>
        <taxon>Stylosanthes</taxon>
    </lineage>
</organism>
<evidence type="ECO:0000313" key="2">
    <source>
        <dbReference type="Proteomes" id="UP001341840"/>
    </source>
</evidence>
<evidence type="ECO:0008006" key="3">
    <source>
        <dbReference type="Google" id="ProtNLM"/>
    </source>
</evidence>
<sequence length="104" mass="11052">PGGGEDKGSSEDCQKNRGRKRRCTICRRPGHTKRHCRSGPCEGLDAGSLNNKAESELASNGCSLAATCPDPIARGLKRKGREGVRGDMGCQKSVANVEGTRNKI</sequence>
<reference evidence="1 2" key="1">
    <citation type="journal article" date="2023" name="Plants (Basel)">
        <title>Bridging the Gap: Combining Genomics and Transcriptomics Approaches to Understand Stylosanthes scabra, an Orphan Legume from the Brazilian Caatinga.</title>
        <authorList>
            <person name="Ferreira-Neto J.R.C."/>
            <person name="da Silva M.D."/>
            <person name="Binneck E."/>
            <person name="de Melo N.F."/>
            <person name="da Silva R.H."/>
            <person name="de Melo A.L.T.M."/>
            <person name="Pandolfi V."/>
            <person name="Bustamante F.O."/>
            <person name="Brasileiro-Vidal A.C."/>
            <person name="Benko-Iseppon A.M."/>
        </authorList>
    </citation>
    <scope>NUCLEOTIDE SEQUENCE [LARGE SCALE GENOMIC DNA]</scope>
    <source>
        <tissue evidence="1">Leaves</tissue>
    </source>
</reference>
<comment type="caution">
    <text evidence="1">The sequence shown here is derived from an EMBL/GenBank/DDBJ whole genome shotgun (WGS) entry which is preliminary data.</text>
</comment>
<keyword evidence="2" id="KW-1185">Reference proteome</keyword>
<dbReference type="EMBL" id="JASCZI010064162">
    <property type="protein sequence ID" value="MED6141591.1"/>
    <property type="molecule type" value="Genomic_DNA"/>
</dbReference>
<proteinExistence type="predicted"/>
<evidence type="ECO:0000313" key="1">
    <source>
        <dbReference type="EMBL" id="MED6141591.1"/>
    </source>
</evidence>
<dbReference type="Proteomes" id="UP001341840">
    <property type="component" value="Unassembled WGS sequence"/>
</dbReference>
<accession>A0ABU6SYP8</accession>
<gene>
    <name evidence="1" type="ORF">PIB30_104990</name>
</gene>